<dbReference type="GO" id="GO:0005375">
    <property type="term" value="F:copper ion transmembrane transporter activity"/>
    <property type="evidence" value="ECO:0007669"/>
    <property type="project" value="InterPro"/>
</dbReference>
<feature type="compositionally biased region" description="Gly residues" evidence="5">
    <location>
        <begin position="509"/>
        <end position="520"/>
    </location>
</feature>
<evidence type="ECO:0008006" key="9">
    <source>
        <dbReference type="Google" id="ProtNLM"/>
    </source>
</evidence>
<feature type="compositionally biased region" description="Low complexity" evidence="5">
    <location>
        <begin position="155"/>
        <end position="166"/>
    </location>
</feature>
<evidence type="ECO:0000256" key="1">
    <source>
        <dbReference type="ARBA" id="ARBA00004370"/>
    </source>
</evidence>
<feature type="region of interest" description="Disordered" evidence="5">
    <location>
        <begin position="251"/>
        <end position="338"/>
    </location>
</feature>
<keyword evidence="3 6" id="KW-1133">Transmembrane helix</keyword>
<keyword evidence="4 6" id="KW-0472">Membrane</keyword>
<keyword evidence="2 6" id="KW-0812">Transmembrane</keyword>
<sequence>MGDPTQDIIDHSYPPLPIPCPVPTTLHTARSRSKFSPPGPTPTNGPTVIKTIIYFVLSANATSAVPTPGGLEQRINSSEPLQGFTQSLPTKLHWQKLNFCLITDSWCIDTHTRFLLSCLAVLVVAFLFELALWTSRWYDRGLIARFHHLKTQKARSQSPRSRPSTSESEETIKPNRGVGGMTTDNLHDAANTTTANGTNSQDVFPANGHASSSSSWSAQPRSPPTTPNLSTPGNAAFKALSAGRQRVEGTRIILGSPDRSLPLENSPRSASTTSQATAGPSQRRRSTLARIENRPTSLQPPVNNQQESMGSRRKKNKKPRSAGVTASRNSPERAPLLQRNITGRAYTSLHDVAAAADLPISENILNDEGSNGPHNHHNENSEPAQKLPGIDEVGDPYTLFCGLSSLFNTLSNTLTDSTNIVTALGAFCRAILSALQVSLALALGLVVTTFNGYYLGCIVLGVFLGKLVLGMVDVACWVDVGVGFVVKDIDDGEGDGRGDGEVVRESMGGVNGNGGNGVGNGRARMSDYERGILVPLLGTTTGM</sequence>
<evidence type="ECO:0000256" key="2">
    <source>
        <dbReference type="ARBA" id="ARBA00022692"/>
    </source>
</evidence>
<keyword evidence="8" id="KW-1185">Reference proteome</keyword>
<proteinExistence type="predicted"/>
<reference evidence="7" key="1">
    <citation type="journal article" date="2023" name="Genome Biol. Evol.">
        <title>First Whole Genome Sequence and Flow Cytometry Genome Size Data for the Lichen-Forming Fungus Ramalina farinacea (Ascomycota).</title>
        <authorList>
            <person name="Llewellyn T."/>
            <person name="Mian S."/>
            <person name="Hill R."/>
            <person name="Leitch I.J."/>
            <person name="Gaya E."/>
        </authorList>
    </citation>
    <scope>NUCLEOTIDE SEQUENCE</scope>
    <source>
        <strain evidence="7">LIQ254RAFAR</strain>
    </source>
</reference>
<dbReference type="Proteomes" id="UP001161017">
    <property type="component" value="Unassembled WGS sequence"/>
</dbReference>
<dbReference type="PANTHER" id="PTHR12483">
    <property type="entry name" value="SOLUTE CARRIER FAMILY 31 COPPER TRANSPORTERS"/>
    <property type="match status" value="1"/>
</dbReference>
<evidence type="ECO:0000256" key="5">
    <source>
        <dbReference type="SAM" id="MobiDB-lite"/>
    </source>
</evidence>
<dbReference type="Pfam" id="PF04145">
    <property type="entry name" value="Ctr"/>
    <property type="match status" value="2"/>
</dbReference>
<evidence type="ECO:0000256" key="3">
    <source>
        <dbReference type="ARBA" id="ARBA00022989"/>
    </source>
</evidence>
<dbReference type="AlphaFoldDB" id="A0AA43TVJ5"/>
<evidence type="ECO:0000256" key="4">
    <source>
        <dbReference type="ARBA" id="ARBA00023136"/>
    </source>
</evidence>
<feature type="compositionally biased region" description="Basic and acidic residues" evidence="5">
    <location>
        <begin position="495"/>
        <end position="504"/>
    </location>
</feature>
<feature type="compositionally biased region" description="Polar residues" evidence="5">
    <location>
        <begin position="266"/>
        <end position="280"/>
    </location>
</feature>
<dbReference type="GO" id="GO:0016020">
    <property type="term" value="C:membrane"/>
    <property type="evidence" value="ECO:0007669"/>
    <property type="project" value="UniProtKB-SubCell"/>
</dbReference>
<feature type="region of interest" description="Disordered" evidence="5">
    <location>
        <begin position="152"/>
        <end position="235"/>
    </location>
</feature>
<gene>
    <name evidence="7" type="ORF">OHK93_000815</name>
</gene>
<feature type="compositionally biased region" description="Polar residues" evidence="5">
    <location>
        <begin position="294"/>
        <end position="309"/>
    </location>
</feature>
<evidence type="ECO:0000313" key="7">
    <source>
        <dbReference type="EMBL" id="MDI1489618.1"/>
    </source>
</evidence>
<organism evidence="7 8">
    <name type="scientific">Ramalina farinacea</name>
    <dbReference type="NCBI Taxonomy" id="258253"/>
    <lineage>
        <taxon>Eukaryota</taxon>
        <taxon>Fungi</taxon>
        <taxon>Dikarya</taxon>
        <taxon>Ascomycota</taxon>
        <taxon>Pezizomycotina</taxon>
        <taxon>Lecanoromycetes</taxon>
        <taxon>OSLEUM clade</taxon>
        <taxon>Lecanoromycetidae</taxon>
        <taxon>Lecanorales</taxon>
        <taxon>Lecanorineae</taxon>
        <taxon>Ramalinaceae</taxon>
        <taxon>Ramalina</taxon>
    </lineage>
</organism>
<feature type="compositionally biased region" description="Low complexity" evidence="5">
    <location>
        <begin position="189"/>
        <end position="199"/>
    </location>
</feature>
<feature type="compositionally biased region" description="Low complexity" evidence="5">
    <location>
        <begin position="211"/>
        <end position="220"/>
    </location>
</feature>
<accession>A0AA43TVJ5</accession>
<feature type="region of interest" description="Disordered" evidence="5">
    <location>
        <begin position="363"/>
        <end position="388"/>
    </location>
</feature>
<feature type="transmembrane region" description="Helical" evidence="6">
    <location>
        <begin position="114"/>
        <end position="133"/>
    </location>
</feature>
<dbReference type="PANTHER" id="PTHR12483:SF115">
    <property type="entry name" value="COPPER TRANSPORT PROTEIN"/>
    <property type="match status" value="1"/>
</dbReference>
<dbReference type="InterPro" id="IPR007274">
    <property type="entry name" value="Cop_transporter"/>
</dbReference>
<feature type="compositionally biased region" description="Basic residues" evidence="5">
    <location>
        <begin position="311"/>
        <end position="320"/>
    </location>
</feature>
<evidence type="ECO:0000256" key="6">
    <source>
        <dbReference type="SAM" id="Phobius"/>
    </source>
</evidence>
<comment type="subcellular location">
    <subcellularLocation>
        <location evidence="1">Membrane</location>
    </subcellularLocation>
</comment>
<name>A0AA43TVJ5_9LECA</name>
<feature type="transmembrane region" description="Helical" evidence="6">
    <location>
        <begin position="453"/>
        <end position="478"/>
    </location>
</feature>
<evidence type="ECO:0000313" key="8">
    <source>
        <dbReference type="Proteomes" id="UP001161017"/>
    </source>
</evidence>
<dbReference type="EMBL" id="JAPUFD010000010">
    <property type="protein sequence ID" value="MDI1489618.1"/>
    <property type="molecule type" value="Genomic_DNA"/>
</dbReference>
<comment type="caution">
    <text evidence="7">The sequence shown here is derived from an EMBL/GenBank/DDBJ whole genome shotgun (WGS) entry which is preliminary data.</text>
</comment>
<protein>
    <recommendedName>
        <fullName evidence="9">Copper transporter</fullName>
    </recommendedName>
</protein>
<feature type="region of interest" description="Disordered" evidence="5">
    <location>
        <begin position="495"/>
        <end position="522"/>
    </location>
</feature>